<dbReference type="SUPFAM" id="SSF53597">
    <property type="entry name" value="Dihydrofolate reductase-like"/>
    <property type="match status" value="1"/>
</dbReference>
<feature type="domain" description="Bacterial bifunctional deaminase-reductase C-terminal" evidence="1">
    <location>
        <begin position="6"/>
        <end position="188"/>
    </location>
</feature>
<dbReference type="Gene3D" id="3.40.430.10">
    <property type="entry name" value="Dihydrofolate Reductase, subunit A"/>
    <property type="match status" value="1"/>
</dbReference>
<dbReference type="EMBL" id="JAVREO010000002">
    <property type="protein sequence ID" value="MDT0265246.1"/>
    <property type="molecule type" value="Genomic_DNA"/>
</dbReference>
<dbReference type="Pfam" id="PF01872">
    <property type="entry name" value="RibD_C"/>
    <property type="match status" value="1"/>
</dbReference>
<evidence type="ECO:0000313" key="3">
    <source>
        <dbReference type="Proteomes" id="UP001183410"/>
    </source>
</evidence>
<dbReference type="InterPro" id="IPR002734">
    <property type="entry name" value="RibDG_C"/>
</dbReference>
<comment type="caution">
    <text evidence="2">The sequence shown here is derived from an EMBL/GenBank/DDBJ whole genome shotgun (WGS) entry which is preliminary data.</text>
</comment>
<dbReference type="Proteomes" id="UP001183410">
    <property type="component" value="Unassembled WGS sequence"/>
</dbReference>
<sequence length="200" mass="21048">MRVVTISFISLDGVVQAPGGAEEDTDGGFAHGGWSQPYFDDQVVGGAFDEVLTGAEALLFGRRTYQTMAAAWPERAGDPFADRLNSLPKYVVSDSLGDDQLGWAPTTRFRRAELTARVAELRATEGGDLVVQGSATVVRALLGAGLVDELRLIVMPVLLGGGKSIFPKDGGHAPFELVASRTSPAGAVVTTYRPAPADQS</sequence>
<dbReference type="PANTHER" id="PTHR38011:SF2">
    <property type="entry name" value="BIFUNCTIONAL DEAMINASE-REDUCTASE DOMAIN PROTEIN"/>
    <property type="match status" value="1"/>
</dbReference>
<name>A0ABU2JJT2_9ACTN</name>
<evidence type="ECO:0000313" key="2">
    <source>
        <dbReference type="EMBL" id="MDT0265246.1"/>
    </source>
</evidence>
<protein>
    <submittedName>
        <fullName evidence="2">Dihydrofolate reductase family protein</fullName>
    </submittedName>
</protein>
<proteinExistence type="predicted"/>
<gene>
    <name evidence="2" type="ORF">RM844_02960</name>
</gene>
<dbReference type="InterPro" id="IPR050765">
    <property type="entry name" value="Riboflavin_Biosynth_HTPR"/>
</dbReference>
<dbReference type="InterPro" id="IPR024072">
    <property type="entry name" value="DHFR-like_dom_sf"/>
</dbReference>
<keyword evidence="3" id="KW-1185">Reference proteome</keyword>
<evidence type="ECO:0000259" key="1">
    <source>
        <dbReference type="Pfam" id="PF01872"/>
    </source>
</evidence>
<accession>A0ABU2JJT2</accession>
<dbReference type="RefSeq" id="WP_311664407.1">
    <property type="nucleotide sequence ID" value="NZ_JAVREO010000002.1"/>
</dbReference>
<reference evidence="3" key="1">
    <citation type="submission" date="2023-07" db="EMBL/GenBank/DDBJ databases">
        <title>30 novel species of actinomycetes from the DSMZ collection.</title>
        <authorList>
            <person name="Nouioui I."/>
        </authorList>
    </citation>
    <scope>NUCLEOTIDE SEQUENCE [LARGE SCALE GENOMIC DNA]</scope>
    <source>
        <strain evidence="3">DSM 44915</strain>
    </source>
</reference>
<dbReference type="PANTHER" id="PTHR38011">
    <property type="entry name" value="DIHYDROFOLATE REDUCTASE FAMILY PROTEIN (AFU_ORTHOLOGUE AFUA_8G06820)"/>
    <property type="match status" value="1"/>
</dbReference>
<organism evidence="2 3">
    <name type="scientific">Streptomyces chisholmiae</name>
    <dbReference type="NCBI Taxonomy" id="3075540"/>
    <lineage>
        <taxon>Bacteria</taxon>
        <taxon>Bacillati</taxon>
        <taxon>Actinomycetota</taxon>
        <taxon>Actinomycetes</taxon>
        <taxon>Kitasatosporales</taxon>
        <taxon>Streptomycetaceae</taxon>
        <taxon>Streptomyces</taxon>
    </lineage>
</organism>